<proteinExistence type="predicted"/>
<gene>
    <name evidence="1" type="ORF">S12H4_01851</name>
</gene>
<organism evidence="1">
    <name type="scientific">marine sediment metagenome</name>
    <dbReference type="NCBI Taxonomy" id="412755"/>
    <lineage>
        <taxon>unclassified sequences</taxon>
        <taxon>metagenomes</taxon>
        <taxon>ecological metagenomes</taxon>
    </lineage>
</organism>
<comment type="caution">
    <text evidence="1">The sequence shown here is derived from an EMBL/GenBank/DDBJ whole genome shotgun (WGS) entry which is preliminary data.</text>
</comment>
<name>X1RLF3_9ZZZZ</name>
<accession>X1RLF3</accession>
<dbReference type="EMBL" id="BARW01000400">
    <property type="protein sequence ID" value="GAI63975.1"/>
    <property type="molecule type" value="Genomic_DNA"/>
</dbReference>
<protein>
    <submittedName>
        <fullName evidence="1">Uncharacterized protein</fullName>
    </submittedName>
</protein>
<dbReference type="AlphaFoldDB" id="X1RLF3"/>
<evidence type="ECO:0000313" key="1">
    <source>
        <dbReference type="EMBL" id="GAI63975.1"/>
    </source>
</evidence>
<reference evidence="1" key="1">
    <citation type="journal article" date="2014" name="Front. Microbiol.">
        <title>High frequency of phylogenetically diverse reductive dehalogenase-homologous genes in deep subseafloor sedimentary metagenomes.</title>
        <authorList>
            <person name="Kawai M."/>
            <person name="Futagami T."/>
            <person name="Toyoda A."/>
            <person name="Takaki Y."/>
            <person name="Nishi S."/>
            <person name="Hori S."/>
            <person name="Arai W."/>
            <person name="Tsubouchi T."/>
            <person name="Morono Y."/>
            <person name="Uchiyama I."/>
            <person name="Ito T."/>
            <person name="Fujiyama A."/>
            <person name="Inagaki F."/>
            <person name="Takami H."/>
        </authorList>
    </citation>
    <scope>NUCLEOTIDE SEQUENCE</scope>
    <source>
        <strain evidence="1">Expedition CK06-06</strain>
    </source>
</reference>
<sequence length="45" mass="5393">MTELQGLIRYWQSVQKQFSYLLEPSALVHIQNTIKYLKQLQNKGR</sequence>